<organism evidence="2 3">
    <name type="scientific">Talaromyces islandicus</name>
    <name type="common">Penicillium islandicum</name>
    <dbReference type="NCBI Taxonomy" id="28573"/>
    <lineage>
        <taxon>Eukaryota</taxon>
        <taxon>Fungi</taxon>
        <taxon>Dikarya</taxon>
        <taxon>Ascomycota</taxon>
        <taxon>Pezizomycotina</taxon>
        <taxon>Eurotiomycetes</taxon>
        <taxon>Eurotiomycetidae</taxon>
        <taxon>Eurotiales</taxon>
        <taxon>Trichocomaceae</taxon>
        <taxon>Talaromyces</taxon>
        <taxon>Talaromyces sect. Islandici</taxon>
    </lineage>
</organism>
<name>A0A0U1LV51_TALIS</name>
<dbReference type="GO" id="GO:0051118">
    <property type="term" value="F:glucan endo-1,3-alpha-glucosidase activity"/>
    <property type="evidence" value="ECO:0007669"/>
    <property type="project" value="InterPro"/>
</dbReference>
<dbReference type="InterPro" id="IPR005197">
    <property type="entry name" value="Glyco_hydro_71"/>
</dbReference>
<feature type="signal peptide" evidence="1">
    <location>
        <begin position="1"/>
        <end position="19"/>
    </location>
</feature>
<evidence type="ECO:0008006" key="4">
    <source>
        <dbReference type="Google" id="ProtNLM"/>
    </source>
</evidence>
<keyword evidence="1" id="KW-0732">Signal</keyword>
<dbReference type="EMBL" id="CVMT01000003">
    <property type="protein sequence ID" value="CRG87259.1"/>
    <property type="molecule type" value="Genomic_DNA"/>
</dbReference>
<evidence type="ECO:0000313" key="2">
    <source>
        <dbReference type="EMBL" id="CRG87259.1"/>
    </source>
</evidence>
<keyword evidence="3" id="KW-1185">Reference proteome</keyword>
<dbReference type="CDD" id="cd11577">
    <property type="entry name" value="GH71"/>
    <property type="match status" value="1"/>
</dbReference>
<evidence type="ECO:0000313" key="3">
    <source>
        <dbReference type="Proteomes" id="UP000054383"/>
    </source>
</evidence>
<dbReference type="Gene3D" id="3.20.20.80">
    <property type="entry name" value="Glycosidases"/>
    <property type="match status" value="1"/>
</dbReference>
<proteinExistence type="predicted"/>
<dbReference type="OMA" id="PHDAWRA"/>
<dbReference type="OrthoDB" id="1046782at2759"/>
<dbReference type="AlphaFoldDB" id="A0A0U1LV51"/>
<dbReference type="Pfam" id="PF03659">
    <property type="entry name" value="Glyco_hydro_71"/>
    <property type="match status" value="1"/>
</dbReference>
<gene>
    <name evidence="2" type="ORF">PISL3812_04276</name>
</gene>
<sequence length="428" mass="48121">MVFLFLFCIVLLMLNAAAAAMPKHVFAHYIAGNAVHLTQEQLESDIAIAKHALIDGFALNIAEQDPNTDSVLQKAYAAAERVGNFTLFLSFDYLSGGSWAVDRVVDTINRYKTHPAQFYYKNRPLVSTFEGVGNIDDWAEIRNKTDCFLMPDWTSLGPGSFTSVRDKVDGFFSWDAWPVGAETKSLDSDEAWVKAIDGKPYMMPVSPWFYTDLPRWNKNWLWKGAHLWTQRWEEVYYFQPDLVQIISWNDYGESHYIGPIHEDGIPQGASRYVQNNPHDAWRALLPYFIASYKTANRSRIRVTRDTLVFWYHPNPNDSGSDGGTTGNIPQQGQSAMDPRVLAEDKIYIAALVKEPSFVLAQIGDGPVVILEAQRPGINSFEMPFDAQLGNTTFAIVRDGREVAYATGPPITRECVDGKINWNAVVGSS</sequence>
<accession>A0A0U1LV51</accession>
<reference evidence="2 3" key="1">
    <citation type="submission" date="2015-04" db="EMBL/GenBank/DDBJ databases">
        <authorList>
            <person name="Syromyatnikov M.Y."/>
            <person name="Popov V.N."/>
        </authorList>
    </citation>
    <scope>NUCLEOTIDE SEQUENCE [LARGE SCALE GENOMIC DNA]</scope>
    <source>
        <strain evidence="2">WF-38-12</strain>
    </source>
</reference>
<protein>
    <recommendedName>
        <fullName evidence="4">Glucan endo-1,3-alpha-glucosidase agn1</fullName>
    </recommendedName>
</protein>
<dbReference type="Proteomes" id="UP000054383">
    <property type="component" value="Unassembled WGS sequence"/>
</dbReference>
<evidence type="ECO:0000256" key="1">
    <source>
        <dbReference type="SAM" id="SignalP"/>
    </source>
</evidence>
<feature type="chain" id="PRO_5018121075" description="Glucan endo-1,3-alpha-glucosidase agn1" evidence="1">
    <location>
        <begin position="20"/>
        <end position="428"/>
    </location>
</feature>
<dbReference type="STRING" id="28573.A0A0U1LV51"/>